<keyword evidence="1" id="KW-0175">Coiled coil</keyword>
<reference evidence="4 5" key="2">
    <citation type="submission" date="2024-05" db="EMBL/GenBank/DDBJ databases">
        <authorList>
            <person name="Chen Y."/>
            <person name="Shah S."/>
            <person name="Dougan E. K."/>
            <person name="Thang M."/>
            <person name="Chan C."/>
        </authorList>
    </citation>
    <scope>NUCLEOTIDE SEQUENCE [LARGE SCALE GENOMIC DNA]</scope>
</reference>
<dbReference type="EMBL" id="CAMXCT030006665">
    <property type="protein sequence ID" value="CAL4805247.1"/>
    <property type="molecule type" value="Genomic_DNA"/>
</dbReference>
<dbReference type="Proteomes" id="UP001152797">
    <property type="component" value="Unassembled WGS sequence"/>
</dbReference>
<name>A0A9P1M3S7_9DINO</name>
<feature type="region of interest" description="Disordered" evidence="2">
    <location>
        <begin position="316"/>
        <end position="344"/>
    </location>
</feature>
<dbReference type="EMBL" id="CAMXCT020006665">
    <property type="protein sequence ID" value="CAL1171310.1"/>
    <property type="molecule type" value="Genomic_DNA"/>
</dbReference>
<evidence type="ECO:0000256" key="2">
    <source>
        <dbReference type="SAM" id="MobiDB-lite"/>
    </source>
</evidence>
<feature type="coiled-coil region" evidence="1">
    <location>
        <begin position="280"/>
        <end position="314"/>
    </location>
</feature>
<sequence>MANEDYHEMEMSRRSIKINTIRQELEDASEREQEAQERLAQLDRQIQEKKVHIVVFKQNAQGMEDQAAASEAFCLQNHRLMKEDEEDVRSEAEALNEKLAKTARSLEKAQADAIQAQRAAEAQEEAKKRQAEETAKHAAQLATLEATMAAATADVESIQETIRELEVTLEMEKKTGKELQDSVNAEEEKRQETQLECDRLMHFLESLSSRGNKEELSKALAAMQREHSQLQQELITKKTNVLIKQQEIRGRLDETRRIHEERKVSAADVAAIALNASGPIAALTVTLEEERRKAEAARETRLQLEAEVEALEKQLAESPKVNLQSAQRPTEPTKCENDQSGQEELQAAQEKLDAAKRQLREKDEALQMGQQQLTQTRQEAQNTVEVLRAKLKELWSAIGQIKGF</sequence>
<gene>
    <name evidence="3" type="ORF">C1SCF055_LOCUS42543</name>
</gene>
<accession>A0A9P1M3S7</accession>
<feature type="region of interest" description="Disordered" evidence="2">
    <location>
        <begin position="112"/>
        <end position="133"/>
    </location>
</feature>
<protein>
    <submittedName>
        <fullName evidence="3">Uncharacterized protein</fullName>
    </submittedName>
</protein>
<evidence type="ECO:0000313" key="4">
    <source>
        <dbReference type="EMBL" id="CAL4805247.1"/>
    </source>
</evidence>
<dbReference type="AlphaFoldDB" id="A0A9P1M3S7"/>
<evidence type="ECO:0000313" key="5">
    <source>
        <dbReference type="Proteomes" id="UP001152797"/>
    </source>
</evidence>
<evidence type="ECO:0000313" key="3">
    <source>
        <dbReference type="EMBL" id="CAI4017935.1"/>
    </source>
</evidence>
<proteinExistence type="predicted"/>
<reference evidence="3" key="1">
    <citation type="submission" date="2022-10" db="EMBL/GenBank/DDBJ databases">
        <authorList>
            <person name="Chen Y."/>
            <person name="Dougan E. K."/>
            <person name="Chan C."/>
            <person name="Rhodes N."/>
            <person name="Thang M."/>
        </authorList>
    </citation>
    <scope>NUCLEOTIDE SEQUENCE</scope>
</reference>
<keyword evidence="5" id="KW-1185">Reference proteome</keyword>
<evidence type="ECO:0000256" key="1">
    <source>
        <dbReference type="SAM" id="Coils"/>
    </source>
</evidence>
<feature type="compositionally biased region" description="Polar residues" evidence="2">
    <location>
        <begin position="321"/>
        <end position="330"/>
    </location>
</feature>
<feature type="coiled-coil region" evidence="1">
    <location>
        <begin position="18"/>
        <end position="52"/>
    </location>
</feature>
<dbReference type="OrthoDB" id="10307574at2759"/>
<dbReference type="EMBL" id="CAMXCT010006665">
    <property type="protein sequence ID" value="CAI4017935.1"/>
    <property type="molecule type" value="Genomic_DNA"/>
</dbReference>
<comment type="caution">
    <text evidence="3">The sequence shown here is derived from an EMBL/GenBank/DDBJ whole genome shotgun (WGS) entry which is preliminary data.</text>
</comment>
<organism evidence="3">
    <name type="scientific">Cladocopium goreaui</name>
    <dbReference type="NCBI Taxonomy" id="2562237"/>
    <lineage>
        <taxon>Eukaryota</taxon>
        <taxon>Sar</taxon>
        <taxon>Alveolata</taxon>
        <taxon>Dinophyceae</taxon>
        <taxon>Suessiales</taxon>
        <taxon>Symbiodiniaceae</taxon>
        <taxon>Cladocopium</taxon>
    </lineage>
</organism>
<feature type="compositionally biased region" description="Basic and acidic residues" evidence="2">
    <location>
        <begin position="124"/>
        <end position="133"/>
    </location>
</feature>